<evidence type="ECO:0000313" key="2">
    <source>
        <dbReference type="EMBL" id="NMH29350.1"/>
    </source>
</evidence>
<dbReference type="InterPro" id="IPR007060">
    <property type="entry name" value="FtsL/DivIC"/>
</dbReference>
<proteinExistence type="predicted"/>
<dbReference type="AlphaFoldDB" id="A0A972FQ78"/>
<dbReference type="Proteomes" id="UP000712080">
    <property type="component" value="Unassembled WGS sequence"/>
</dbReference>
<sequence length="121" mass="15088">MEPSEHENEPKEPKKRSWWLRYFGNRYVLSLVFFAVWMLFLDNYSWLVHRRLDTEIDELETNKRYYQGEINKDMQHIKQLRDSDQVERYAREKYYMKRDSEDIYIIEYEGEKKDSTSFIPN</sequence>
<evidence type="ECO:0000313" key="3">
    <source>
        <dbReference type="Proteomes" id="UP000712080"/>
    </source>
</evidence>
<name>A0A972FQ78_9FLAO</name>
<protein>
    <submittedName>
        <fullName evidence="2">Septum formation initiator family protein</fullName>
    </submittedName>
</protein>
<reference evidence="2" key="1">
    <citation type="submission" date="2020-02" db="EMBL/GenBank/DDBJ databases">
        <title>Flavobacterium sp. genome.</title>
        <authorList>
            <person name="Jung H.S."/>
            <person name="Baek J.H."/>
            <person name="Jeon C.O."/>
        </authorList>
    </citation>
    <scope>NUCLEOTIDE SEQUENCE</scope>
    <source>
        <strain evidence="2">SE-s28</strain>
    </source>
</reference>
<accession>A0A972FQ78</accession>
<keyword evidence="1" id="KW-0812">Transmembrane</keyword>
<gene>
    <name evidence="2" type="ORF">G6047_15030</name>
</gene>
<dbReference type="RefSeq" id="WP_169528446.1">
    <property type="nucleotide sequence ID" value="NZ_JAAMPU010000108.1"/>
</dbReference>
<keyword evidence="3" id="KW-1185">Reference proteome</keyword>
<organism evidence="2 3">
    <name type="scientific">Flavobacterium silvaticum</name>
    <dbReference type="NCBI Taxonomy" id="1852020"/>
    <lineage>
        <taxon>Bacteria</taxon>
        <taxon>Pseudomonadati</taxon>
        <taxon>Bacteroidota</taxon>
        <taxon>Flavobacteriia</taxon>
        <taxon>Flavobacteriales</taxon>
        <taxon>Flavobacteriaceae</taxon>
        <taxon>Flavobacterium</taxon>
    </lineage>
</organism>
<comment type="caution">
    <text evidence="2">The sequence shown here is derived from an EMBL/GenBank/DDBJ whole genome shotgun (WGS) entry which is preliminary data.</text>
</comment>
<feature type="transmembrane region" description="Helical" evidence="1">
    <location>
        <begin position="20"/>
        <end position="41"/>
    </location>
</feature>
<keyword evidence="1" id="KW-1133">Transmembrane helix</keyword>
<dbReference type="EMBL" id="JAAMPU010000108">
    <property type="protein sequence ID" value="NMH29350.1"/>
    <property type="molecule type" value="Genomic_DNA"/>
</dbReference>
<keyword evidence="1" id="KW-0472">Membrane</keyword>
<dbReference type="Pfam" id="PF04977">
    <property type="entry name" value="DivIC"/>
    <property type="match status" value="1"/>
</dbReference>
<evidence type="ECO:0000256" key="1">
    <source>
        <dbReference type="SAM" id="Phobius"/>
    </source>
</evidence>